<evidence type="ECO:0000256" key="6">
    <source>
        <dbReference type="ARBA" id="ARBA00022853"/>
    </source>
</evidence>
<evidence type="ECO:0000256" key="11">
    <source>
        <dbReference type="SAM" id="Coils"/>
    </source>
</evidence>
<keyword evidence="3" id="KW-0540">Nuclease</keyword>
<dbReference type="Gene3D" id="3.30.565.10">
    <property type="entry name" value="Histidine kinase-like ATPase, C-terminal domain"/>
    <property type="match status" value="1"/>
</dbReference>
<evidence type="ECO:0000256" key="9">
    <source>
        <dbReference type="ARBA" id="ARBA00023204"/>
    </source>
</evidence>
<keyword evidence="9" id="KW-0234">DNA repair</keyword>
<evidence type="ECO:0000256" key="3">
    <source>
        <dbReference type="ARBA" id="ARBA00022722"/>
    </source>
</evidence>
<feature type="coiled-coil region" evidence="11">
    <location>
        <begin position="711"/>
        <end position="774"/>
    </location>
</feature>
<feature type="compositionally biased region" description="Polar residues" evidence="12">
    <location>
        <begin position="686"/>
        <end position="701"/>
    </location>
</feature>
<evidence type="ECO:0000256" key="10">
    <source>
        <dbReference type="ARBA" id="ARBA00023242"/>
    </source>
</evidence>
<gene>
    <name evidence="14" type="ORF">RD792_008829</name>
</gene>
<keyword evidence="5" id="KW-0227">DNA damage</keyword>
<evidence type="ECO:0000313" key="15">
    <source>
        <dbReference type="Proteomes" id="UP001291926"/>
    </source>
</evidence>
<accession>A0ABR0DBD3</accession>
<keyword evidence="7 11" id="KW-0175">Coiled coil</keyword>
<evidence type="ECO:0000256" key="5">
    <source>
        <dbReference type="ARBA" id="ARBA00022763"/>
    </source>
</evidence>
<evidence type="ECO:0000256" key="7">
    <source>
        <dbReference type="ARBA" id="ARBA00023054"/>
    </source>
</evidence>
<dbReference type="SUPFAM" id="SSF55874">
    <property type="entry name" value="ATPase domain of HSP90 chaperone/DNA topoisomerase II/histidine kinase"/>
    <property type="match status" value="1"/>
</dbReference>
<dbReference type="Pfam" id="PF13589">
    <property type="entry name" value="HATPase_c_3"/>
    <property type="match status" value="1"/>
</dbReference>
<name>A0ABR0DBD3_9LAMI</name>
<keyword evidence="4" id="KW-0255">Endonuclease</keyword>
<sequence>MAKDNIIQVKTELIDHNIVSTQTPNSFPNRPTSVIEISSSDSGSDSDASSSSSDENSNKRPRDSNGGDDNAKKKKKKFRKSVEDVNAILPVGFLDPLPSKHTPLRMPSSSLALASAAKSNGVVVESSGKQFWKAGDYDGAPGGDWNSTDGNFLIFLWLMHFHVMCFNPYNTGPFYETALAELLDNSLDEVCNGATYVSIDMAINKKDGSKMLLIEDNGGGMSPEKMRHCMSLGYSAKSKLINTIGQYGNGFKTSTMRLGADVIVFSRCCGSDERSPMQSIGLLSYTFLKKTGKEDIVVPMLDYERSEQDWNKIVRPSVDWNVNVETIVQWSPFSSEADLLRQFNQIKDHGTRIIIYNLWEDDEGQLELDFDTDPHDIQIRGVNRDEKSIDMAKKHPNSRHFLTYRHSLRSYAAILYLRVPYGFRMILRGKDIEHHNIVNDMMMSQEIIYRPQPVPGADGIQKDSNMVAVVTIGFVKDAKAHIDVQGFNVYHKNRLIKPFWKVWHPPGSDGRGVIGVLEANFVEPAHDKQDFERTTVLARLDKKLIEMQRNYWSKNCHKIGYAPRRNKNVNEKETSPNSVPQSSPPKSKRTASADKTQTKSVDKGYNNGHLNGKGDARTPRKRQSYAELSSSSAEDVSDDDRQNHTSKKWTNGSSSKGKDGSAKPSVFKHQEATQYKTQAERPLRATRNTNAKENGLNHTGFSPSSSSSLALAQLKEENLQLRERLKRKEDEILGDLLQDLQKEKARSKSLEAQLQEANKKHEELSKEQESLIDIFSEERQRRDIEEENLRKKLKGNQSQLFYLGSIKYNPEVAGSGEILGEII</sequence>
<feature type="compositionally biased region" description="Polar residues" evidence="12">
    <location>
        <begin position="18"/>
        <end position="37"/>
    </location>
</feature>
<dbReference type="InterPro" id="IPR045261">
    <property type="entry name" value="MORC_ATPase"/>
</dbReference>
<dbReference type="Pfam" id="PF17942">
    <property type="entry name" value="Morc6_S5"/>
    <property type="match status" value="1"/>
</dbReference>
<dbReference type="InterPro" id="IPR036890">
    <property type="entry name" value="HATPase_C_sf"/>
</dbReference>
<evidence type="ECO:0000256" key="2">
    <source>
        <dbReference type="ARBA" id="ARBA00007845"/>
    </source>
</evidence>
<feature type="compositionally biased region" description="Polar residues" evidence="12">
    <location>
        <begin position="575"/>
        <end position="585"/>
    </location>
</feature>
<keyword evidence="4" id="KW-0378">Hydrolase</keyword>
<evidence type="ECO:0000259" key="13">
    <source>
        <dbReference type="Pfam" id="PF17942"/>
    </source>
</evidence>
<dbReference type="CDD" id="cd22249">
    <property type="entry name" value="UDM1_RNF168_RNF169-like"/>
    <property type="match status" value="1"/>
</dbReference>
<comment type="similarity">
    <text evidence="2">Belongs to the MORC ATPase protein family.</text>
</comment>
<comment type="subcellular location">
    <subcellularLocation>
        <location evidence="1">Nucleus</location>
    </subcellularLocation>
</comment>
<protein>
    <recommendedName>
        <fullName evidence="13">Morc S5 domain-containing protein</fullName>
    </recommendedName>
</protein>
<dbReference type="EMBL" id="JAYDYQ010002533">
    <property type="protein sequence ID" value="KAK4486161.1"/>
    <property type="molecule type" value="Genomic_DNA"/>
</dbReference>
<organism evidence="14 15">
    <name type="scientific">Penstemon davidsonii</name>
    <dbReference type="NCBI Taxonomy" id="160366"/>
    <lineage>
        <taxon>Eukaryota</taxon>
        <taxon>Viridiplantae</taxon>
        <taxon>Streptophyta</taxon>
        <taxon>Embryophyta</taxon>
        <taxon>Tracheophyta</taxon>
        <taxon>Spermatophyta</taxon>
        <taxon>Magnoliopsida</taxon>
        <taxon>eudicotyledons</taxon>
        <taxon>Gunneridae</taxon>
        <taxon>Pentapetalae</taxon>
        <taxon>asterids</taxon>
        <taxon>lamiids</taxon>
        <taxon>Lamiales</taxon>
        <taxon>Plantaginaceae</taxon>
        <taxon>Cheloneae</taxon>
        <taxon>Penstemon</taxon>
    </lineage>
</organism>
<feature type="region of interest" description="Disordered" evidence="12">
    <location>
        <begin position="18"/>
        <end position="78"/>
    </location>
</feature>
<reference evidence="14 15" key="1">
    <citation type="journal article" date="2023" name="bioRxiv">
        <title>Genome report: Whole genome sequence and annotation of Penstemon davidsonii.</title>
        <authorList>
            <person name="Ostevik K.L."/>
            <person name="Alabady M."/>
            <person name="Zhang M."/>
            <person name="Rausher M.D."/>
        </authorList>
    </citation>
    <scope>NUCLEOTIDE SEQUENCE [LARGE SCALE GENOMIC DNA]</scope>
    <source>
        <strain evidence="14">DNT005</strain>
        <tissue evidence="14">Whole leaf</tissue>
    </source>
</reference>
<proteinExistence type="inferred from homology"/>
<dbReference type="PANTHER" id="PTHR23336">
    <property type="entry name" value="ZINC FINGER CW-TYPE COILED-COIL DOMAIN PROTEIN 3"/>
    <property type="match status" value="1"/>
</dbReference>
<dbReference type="PANTHER" id="PTHR23336:SF58">
    <property type="entry name" value="PROTEIN MICRORCHIDIA 4"/>
    <property type="match status" value="1"/>
</dbReference>
<evidence type="ECO:0000256" key="4">
    <source>
        <dbReference type="ARBA" id="ARBA00022759"/>
    </source>
</evidence>
<keyword evidence="10" id="KW-0539">Nucleus</keyword>
<feature type="compositionally biased region" description="Low complexity" evidence="12">
    <location>
        <begin position="38"/>
        <end position="54"/>
    </location>
</feature>
<dbReference type="InterPro" id="IPR041006">
    <property type="entry name" value="Morc_S5"/>
</dbReference>
<evidence type="ECO:0000256" key="1">
    <source>
        <dbReference type="ARBA" id="ARBA00004123"/>
    </source>
</evidence>
<feature type="compositionally biased region" description="Basic and acidic residues" evidence="12">
    <location>
        <begin position="56"/>
        <end position="71"/>
    </location>
</feature>
<comment type="caution">
    <text evidence="14">The sequence shown here is derived from an EMBL/GenBank/DDBJ whole genome shotgun (WGS) entry which is preliminary data.</text>
</comment>
<dbReference type="Proteomes" id="UP001291926">
    <property type="component" value="Unassembled WGS sequence"/>
</dbReference>
<keyword evidence="6" id="KW-0156">Chromatin regulator</keyword>
<keyword evidence="8" id="KW-0943">RNA-mediated gene silencing</keyword>
<evidence type="ECO:0000256" key="8">
    <source>
        <dbReference type="ARBA" id="ARBA00023158"/>
    </source>
</evidence>
<evidence type="ECO:0000313" key="14">
    <source>
        <dbReference type="EMBL" id="KAK4486161.1"/>
    </source>
</evidence>
<keyword evidence="15" id="KW-1185">Reference proteome</keyword>
<feature type="region of interest" description="Disordered" evidence="12">
    <location>
        <begin position="563"/>
        <end position="709"/>
    </location>
</feature>
<feature type="domain" description="Morc S5" evidence="13">
    <location>
        <begin position="406"/>
        <end position="552"/>
    </location>
</feature>
<evidence type="ECO:0000256" key="12">
    <source>
        <dbReference type="SAM" id="MobiDB-lite"/>
    </source>
</evidence>